<name>A0A4S4KCY4_9APHY</name>
<evidence type="ECO:0000313" key="2">
    <source>
        <dbReference type="Proteomes" id="UP000309038"/>
    </source>
</evidence>
<gene>
    <name evidence="1" type="ORF">EW026_g7241</name>
</gene>
<dbReference type="AlphaFoldDB" id="A0A4S4KCY4"/>
<reference evidence="1 2" key="1">
    <citation type="submission" date="2019-02" db="EMBL/GenBank/DDBJ databases">
        <title>Genome sequencing of the rare red list fungi Phlebia centrifuga.</title>
        <authorList>
            <person name="Buettner E."/>
            <person name="Kellner H."/>
        </authorList>
    </citation>
    <scope>NUCLEOTIDE SEQUENCE [LARGE SCALE GENOMIC DNA]</scope>
    <source>
        <strain evidence="1 2">DSM 108282</strain>
    </source>
</reference>
<organism evidence="1 2">
    <name type="scientific">Hermanssonia centrifuga</name>
    <dbReference type="NCBI Taxonomy" id="98765"/>
    <lineage>
        <taxon>Eukaryota</taxon>
        <taxon>Fungi</taxon>
        <taxon>Dikarya</taxon>
        <taxon>Basidiomycota</taxon>
        <taxon>Agaricomycotina</taxon>
        <taxon>Agaricomycetes</taxon>
        <taxon>Polyporales</taxon>
        <taxon>Meruliaceae</taxon>
        <taxon>Hermanssonia</taxon>
    </lineage>
</organism>
<evidence type="ECO:0000313" key="1">
    <source>
        <dbReference type="EMBL" id="THG94179.1"/>
    </source>
</evidence>
<dbReference type="Proteomes" id="UP000309038">
    <property type="component" value="Unassembled WGS sequence"/>
</dbReference>
<keyword evidence="2" id="KW-1185">Reference proteome</keyword>
<comment type="caution">
    <text evidence="1">The sequence shown here is derived from an EMBL/GenBank/DDBJ whole genome shotgun (WGS) entry which is preliminary data.</text>
</comment>
<sequence length="271" mass="31143">MISGLNEEQTKAVLEFAELKVVEMLISIKVSMMKYQNELNERLLRFYVRHPDYQSRLRNHVAAALLSVDVRAYVTGMLVQMLEHFQKNLDALCLPSNVNDDPVNYALFKSSVSDELAGQRSTMKGKITAKLDVSIKQGQDIYLLTKNLLVYDIKPRPLHFAKFAFLRAAAMDFNKLLPEQRKSSGSFWEFIDSKLVQVRESIREFPKGPERDLREAEFFATVLKNDKQLHNKVKAGALTQQTIKDSDGHEWQRTMEATVGRFVVEDDELVE</sequence>
<dbReference type="EMBL" id="SGPJ01000486">
    <property type="protein sequence ID" value="THG94179.1"/>
    <property type="molecule type" value="Genomic_DNA"/>
</dbReference>
<proteinExistence type="predicted"/>
<protein>
    <submittedName>
        <fullName evidence="1">Uncharacterized protein</fullName>
    </submittedName>
</protein>
<accession>A0A4S4KCY4</accession>